<evidence type="ECO:0000313" key="2">
    <source>
        <dbReference type="EMBL" id="KIM69589.1"/>
    </source>
</evidence>
<proteinExistence type="predicted"/>
<sequence>MGLLEDTEYGVAQLKAEWQRILAVVEQIYPDPEDWDSETSLMGTKNPTAVLEHI</sequence>
<name>A0A0C3EN34_9AGAM</name>
<reference evidence="2 3" key="1">
    <citation type="submission" date="2014-04" db="EMBL/GenBank/DDBJ databases">
        <authorList>
            <consortium name="DOE Joint Genome Institute"/>
            <person name="Kuo A."/>
            <person name="Kohler A."/>
            <person name="Nagy L.G."/>
            <person name="Floudas D."/>
            <person name="Copeland A."/>
            <person name="Barry K.W."/>
            <person name="Cichocki N."/>
            <person name="Veneault-Fourrey C."/>
            <person name="LaButti K."/>
            <person name="Lindquist E.A."/>
            <person name="Lipzen A."/>
            <person name="Lundell T."/>
            <person name="Morin E."/>
            <person name="Murat C."/>
            <person name="Sun H."/>
            <person name="Tunlid A."/>
            <person name="Henrissat B."/>
            <person name="Grigoriev I.V."/>
            <person name="Hibbett D.S."/>
            <person name="Martin F."/>
            <person name="Nordberg H.P."/>
            <person name="Cantor M.N."/>
            <person name="Hua S.X."/>
        </authorList>
    </citation>
    <scope>NUCLEOTIDE SEQUENCE [LARGE SCALE GENOMIC DNA]</scope>
    <source>
        <strain evidence="2 3">Foug A</strain>
    </source>
</reference>
<dbReference type="HOGENOM" id="CLU_3051740_0_0_1"/>
<reference evidence="3" key="2">
    <citation type="submission" date="2015-01" db="EMBL/GenBank/DDBJ databases">
        <title>Evolutionary Origins and Diversification of the Mycorrhizal Mutualists.</title>
        <authorList>
            <consortium name="DOE Joint Genome Institute"/>
            <consortium name="Mycorrhizal Genomics Consortium"/>
            <person name="Kohler A."/>
            <person name="Kuo A."/>
            <person name="Nagy L.G."/>
            <person name="Floudas D."/>
            <person name="Copeland A."/>
            <person name="Barry K.W."/>
            <person name="Cichocki N."/>
            <person name="Veneault-Fourrey C."/>
            <person name="LaButti K."/>
            <person name="Lindquist E.A."/>
            <person name="Lipzen A."/>
            <person name="Lundell T."/>
            <person name="Morin E."/>
            <person name="Murat C."/>
            <person name="Riley R."/>
            <person name="Ohm R."/>
            <person name="Sun H."/>
            <person name="Tunlid A."/>
            <person name="Henrissat B."/>
            <person name="Grigoriev I.V."/>
            <person name="Hibbett D.S."/>
            <person name="Martin F."/>
        </authorList>
    </citation>
    <scope>NUCLEOTIDE SEQUENCE [LARGE SCALE GENOMIC DNA]</scope>
    <source>
        <strain evidence="3">Foug A</strain>
    </source>
</reference>
<organism evidence="2 3">
    <name type="scientific">Scleroderma citrinum Foug A</name>
    <dbReference type="NCBI Taxonomy" id="1036808"/>
    <lineage>
        <taxon>Eukaryota</taxon>
        <taxon>Fungi</taxon>
        <taxon>Dikarya</taxon>
        <taxon>Basidiomycota</taxon>
        <taxon>Agaricomycotina</taxon>
        <taxon>Agaricomycetes</taxon>
        <taxon>Agaricomycetidae</taxon>
        <taxon>Boletales</taxon>
        <taxon>Sclerodermatineae</taxon>
        <taxon>Sclerodermataceae</taxon>
        <taxon>Scleroderma</taxon>
    </lineage>
</organism>
<dbReference type="EMBL" id="KN822006">
    <property type="protein sequence ID" value="KIM69589.1"/>
    <property type="molecule type" value="Genomic_DNA"/>
</dbReference>
<dbReference type="AlphaFoldDB" id="A0A0C3EN34"/>
<accession>A0A0C3EN34</accession>
<protein>
    <submittedName>
        <fullName evidence="2">Uncharacterized protein</fullName>
    </submittedName>
</protein>
<dbReference type="Proteomes" id="UP000053989">
    <property type="component" value="Unassembled WGS sequence"/>
</dbReference>
<evidence type="ECO:0000256" key="1">
    <source>
        <dbReference type="SAM" id="MobiDB-lite"/>
    </source>
</evidence>
<dbReference type="InParanoid" id="A0A0C3EN34"/>
<gene>
    <name evidence="2" type="ORF">SCLCIDRAFT_19433</name>
</gene>
<feature type="compositionally biased region" description="Polar residues" evidence="1">
    <location>
        <begin position="38"/>
        <end position="47"/>
    </location>
</feature>
<feature type="region of interest" description="Disordered" evidence="1">
    <location>
        <begin position="34"/>
        <end position="54"/>
    </location>
</feature>
<evidence type="ECO:0000313" key="3">
    <source>
        <dbReference type="Proteomes" id="UP000053989"/>
    </source>
</evidence>
<keyword evidence="3" id="KW-1185">Reference proteome</keyword>